<dbReference type="EMBL" id="JAME01000018">
    <property type="protein sequence ID" value="ETX28550.1"/>
    <property type="molecule type" value="Genomic_DNA"/>
</dbReference>
<dbReference type="AlphaFoldDB" id="X7F702"/>
<proteinExistence type="predicted"/>
<protein>
    <submittedName>
        <fullName evidence="1">Uncharacterized protein</fullName>
    </submittedName>
</protein>
<organism evidence="1 2">
    <name type="scientific">Roseivivax isoporae LMG 25204</name>
    <dbReference type="NCBI Taxonomy" id="1449351"/>
    <lineage>
        <taxon>Bacteria</taxon>
        <taxon>Pseudomonadati</taxon>
        <taxon>Pseudomonadota</taxon>
        <taxon>Alphaproteobacteria</taxon>
        <taxon>Rhodobacterales</taxon>
        <taxon>Roseobacteraceae</taxon>
        <taxon>Roseivivax</taxon>
    </lineage>
</organism>
<dbReference type="Proteomes" id="UP000023430">
    <property type="component" value="Unassembled WGS sequence"/>
</dbReference>
<accession>X7F702</accession>
<reference evidence="1 2" key="1">
    <citation type="submission" date="2014-01" db="EMBL/GenBank/DDBJ databases">
        <title>Roseivivax isoporae LMG 25204 Genome Sequencing.</title>
        <authorList>
            <person name="Lai Q."/>
            <person name="Li G."/>
            <person name="Shao Z."/>
        </authorList>
    </citation>
    <scope>NUCLEOTIDE SEQUENCE [LARGE SCALE GENOMIC DNA]</scope>
    <source>
        <strain evidence="1 2">LMG 25204</strain>
    </source>
</reference>
<gene>
    <name evidence="1" type="ORF">RISW2_06165</name>
</gene>
<evidence type="ECO:0000313" key="1">
    <source>
        <dbReference type="EMBL" id="ETX28550.1"/>
    </source>
</evidence>
<evidence type="ECO:0000313" key="2">
    <source>
        <dbReference type="Proteomes" id="UP000023430"/>
    </source>
</evidence>
<name>X7F702_9RHOB</name>
<sequence>MFFSVCAKPLRSVRLVLGQFLMMDRFIQNFRGL</sequence>
<keyword evidence="2" id="KW-1185">Reference proteome</keyword>
<comment type="caution">
    <text evidence="1">The sequence shown here is derived from an EMBL/GenBank/DDBJ whole genome shotgun (WGS) entry which is preliminary data.</text>
</comment>